<dbReference type="SUPFAM" id="SSF75011">
    <property type="entry name" value="3-carboxy-cis,cis-mucoante lactonizing enzyme"/>
    <property type="match status" value="1"/>
</dbReference>
<evidence type="ECO:0000313" key="3">
    <source>
        <dbReference type="EMBL" id="CAA6818382.1"/>
    </source>
</evidence>
<sequence length="323" mass="35742">MNIRWFASAGLFMLLSACSMPAITDSSNVVAGAGATSEKLTVLDHHVIPRDAEIGGLKITELSGLAWDEDEQLLYAISDKGRVYHFQLNIENDLIKSVKPVFGAKLRDVKGKQLKKNQRDSEGLTVWNASNGKKGDTQLVISLEGKPRIVRFTPQGRAIADIAVPKPLRNHRKLRASNHGLESVAYHNKYGFITAPEESLKGQPKNLHTVYAAKKQWSFLAYPAENSSITAMDMMPGTNNLLVMERAWSGVLNPMVISLRRVNLDACSDKGECKAENLKVFSSSFSVDNFEGMTPIGNNRYLIVSDDGKHDLLRTLLTLFKVE</sequence>
<keyword evidence="1" id="KW-0732">Signal</keyword>
<dbReference type="AlphaFoldDB" id="A0A6S6TC24"/>
<dbReference type="InterPro" id="IPR027372">
    <property type="entry name" value="Phytase-like_dom"/>
</dbReference>
<dbReference type="Pfam" id="PF13449">
    <property type="entry name" value="Phytase-like"/>
    <property type="match status" value="1"/>
</dbReference>
<evidence type="ECO:0000259" key="2">
    <source>
        <dbReference type="Pfam" id="PF13449"/>
    </source>
</evidence>
<dbReference type="PROSITE" id="PS51257">
    <property type="entry name" value="PROKAR_LIPOPROTEIN"/>
    <property type="match status" value="1"/>
</dbReference>
<organism evidence="3">
    <name type="scientific">uncultured Thiotrichaceae bacterium</name>
    <dbReference type="NCBI Taxonomy" id="298394"/>
    <lineage>
        <taxon>Bacteria</taxon>
        <taxon>Pseudomonadati</taxon>
        <taxon>Pseudomonadota</taxon>
        <taxon>Gammaproteobacteria</taxon>
        <taxon>Thiotrichales</taxon>
        <taxon>Thiotrichaceae</taxon>
        <taxon>environmental samples</taxon>
    </lineage>
</organism>
<proteinExistence type="predicted"/>
<gene>
    <name evidence="3" type="ORF">HELGO_WM49457</name>
</gene>
<reference evidence="3" key="1">
    <citation type="submission" date="2020-01" db="EMBL/GenBank/DDBJ databases">
        <authorList>
            <person name="Meier V. D."/>
            <person name="Meier V D."/>
        </authorList>
    </citation>
    <scope>NUCLEOTIDE SEQUENCE</scope>
    <source>
        <strain evidence="3">HLG_WM_MAG_08</strain>
    </source>
</reference>
<name>A0A6S6TC24_9GAMM</name>
<dbReference type="EMBL" id="CACVAV010000287">
    <property type="protein sequence ID" value="CAA6818382.1"/>
    <property type="molecule type" value="Genomic_DNA"/>
</dbReference>
<feature type="chain" id="PRO_5027991442" description="Phytase-like domain-containing protein" evidence="1">
    <location>
        <begin position="23"/>
        <end position="323"/>
    </location>
</feature>
<accession>A0A6S6TC24</accession>
<evidence type="ECO:0000256" key="1">
    <source>
        <dbReference type="SAM" id="SignalP"/>
    </source>
</evidence>
<feature type="domain" description="Phytase-like" evidence="2">
    <location>
        <begin position="60"/>
        <end position="307"/>
    </location>
</feature>
<dbReference type="SUPFAM" id="SSF50956">
    <property type="entry name" value="Thermostable phytase (3-phytase)"/>
    <property type="match status" value="1"/>
</dbReference>
<feature type="signal peptide" evidence="1">
    <location>
        <begin position="1"/>
        <end position="22"/>
    </location>
</feature>
<protein>
    <recommendedName>
        <fullName evidence="2">Phytase-like domain-containing protein</fullName>
    </recommendedName>
</protein>